<protein>
    <submittedName>
        <fullName evidence="1">Uncharacterized protein</fullName>
    </submittedName>
</protein>
<dbReference type="STRING" id="229203.SAMN05444338_12110"/>
<dbReference type="RefSeq" id="WP_091435142.1">
    <property type="nucleotide sequence ID" value="NZ_FNMV01000021.1"/>
</dbReference>
<organism evidence="1 2">
    <name type="scientific">Flavobacterium degerlachei</name>
    <dbReference type="NCBI Taxonomy" id="229203"/>
    <lineage>
        <taxon>Bacteria</taxon>
        <taxon>Pseudomonadati</taxon>
        <taxon>Bacteroidota</taxon>
        <taxon>Flavobacteriia</taxon>
        <taxon>Flavobacteriales</taxon>
        <taxon>Flavobacteriaceae</taxon>
        <taxon>Flavobacterium</taxon>
    </lineage>
</organism>
<proteinExistence type="predicted"/>
<accession>A0A1H3G8S9</accession>
<evidence type="ECO:0000313" key="1">
    <source>
        <dbReference type="EMBL" id="SDX99732.1"/>
    </source>
</evidence>
<dbReference type="OrthoDB" id="1367590at2"/>
<reference evidence="2" key="1">
    <citation type="submission" date="2016-10" db="EMBL/GenBank/DDBJ databases">
        <authorList>
            <person name="Varghese N."/>
            <person name="Submissions S."/>
        </authorList>
    </citation>
    <scope>NUCLEOTIDE SEQUENCE [LARGE SCALE GENOMIC DNA]</scope>
    <source>
        <strain evidence="2">DSM 15718</strain>
    </source>
</reference>
<dbReference type="PROSITE" id="PS51257">
    <property type="entry name" value="PROKAR_LIPOPROTEIN"/>
    <property type="match status" value="1"/>
</dbReference>
<evidence type="ECO:0000313" key="2">
    <source>
        <dbReference type="Proteomes" id="UP000198569"/>
    </source>
</evidence>
<dbReference type="Proteomes" id="UP000198569">
    <property type="component" value="Unassembled WGS sequence"/>
</dbReference>
<sequence length="138" mass="15546">MSDNIKPISVIILSLSIVLFSCKNDNSTKEIEQTETQSLNQDHQFLPEHSKSVIDSLFEYEINKELLKKTENNYHVHGTDEEGNIVFGTITIDGKLGIGMIRGNDAKGIEVIAERTSHNILTATDIKGYEYQLKLDHN</sequence>
<dbReference type="EMBL" id="FNMV01000021">
    <property type="protein sequence ID" value="SDX99732.1"/>
    <property type="molecule type" value="Genomic_DNA"/>
</dbReference>
<gene>
    <name evidence="1" type="ORF">SAMN05444338_12110</name>
</gene>
<name>A0A1H3G8S9_9FLAO</name>
<dbReference type="AlphaFoldDB" id="A0A1H3G8S9"/>
<keyword evidence="2" id="KW-1185">Reference proteome</keyword>